<dbReference type="RefSeq" id="WP_054254974.1">
    <property type="nucleotide sequence ID" value="NZ_CYIG01000003.1"/>
</dbReference>
<dbReference type="AlphaFoldDB" id="A0A1I7GX94"/>
<dbReference type="PROSITE" id="PS50930">
    <property type="entry name" value="HTH_LYTTR"/>
    <property type="match status" value="1"/>
</dbReference>
<evidence type="ECO:0000256" key="1">
    <source>
        <dbReference type="PROSITE-ProRule" id="PRU00169"/>
    </source>
</evidence>
<evidence type="ECO:0000259" key="2">
    <source>
        <dbReference type="PROSITE" id="PS50110"/>
    </source>
</evidence>
<dbReference type="InterPro" id="IPR007492">
    <property type="entry name" value="LytTR_DNA-bd_dom"/>
</dbReference>
<dbReference type="Proteomes" id="UP000183656">
    <property type="component" value="Unassembled WGS sequence"/>
</dbReference>
<dbReference type="OrthoDB" id="236568at2"/>
<dbReference type="PANTHER" id="PTHR37299">
    <property type="entry name" value="TRANSCRIPTIONAL REGULATOR-RELATED"/>
    <property type="match status" value="1"/>
</dbReference>
<dbReference type="GO" id="GO:0000156">
    <property type="term" value="F:phosphorelay response regulator activity"/>
    <property type="evidence" value="ECO:0007669"/>
    <property type="project" value="InterPro"/>
</dbReference>
<evidence type="ECO:0000313" key="4">
    <source>
        <dbReference type="EMBL" id="SFU53059.1"/>
    </source>
</evidence>
<dbReference type="Gene3D" id="2.40.50.1020">
    <property type="entry name" value="LytTr DNA-binding domain"/>
    <property type="match status" value="1"/>
</dbReference>
<feature type="modified residue" description="4-aspartylphosphate" evidence="1">
    <location>
        <position position="61"/>
    </location>
</feature>
<reference evidence="4 5" key="1">
    <citation type="submission" date="2016-10" db="EMBL/GenBank/DDBJ databases">
        <authorList>
            <person name="de Groot N.N."/>
        </authorList>
    </citation>
    <scope>NUCLEOTIDE SEQUENCE [LARGE SCALE GENOMIC DNA]</scope>
    <source>
        <strain evidence="4 5">R-24608</strain>
    </source>
</reference>
<evidence type="ECO:0000259" key="3">
    <source>
        <dbReference type="PROSITE" id="PS50930"/>
    </source>
</evidence>
<keyword evidence="4" id="KW-0238">DNA-binding</keyword>
<dbReference type="Gene3D" id="3.40.50.2300">
    <property type="match status" value="1"/>
</dbReference>
<accession>A0A1I7GX94</accession>
<feature type="domain" description="HTH LytTR-type" evidence="3">
    <location>
        <begin position="177"/>
        <end position="274"/>
    </location>
</feature>
<dbReference type="GO" id="GO:0003677">
    <property type="term" value="F:DNA binding"/>
    <property type="evidence" value="ECO:0007669"/>
    <property type="project" value="UniProtKB-KW"/>
</dbReference>
<name>A0A1I7GX94_9BURK</name>
<organism evidence="4 5">
    <name type="scientific">Paenacidovorax caeni</name>
    <dbReference type="NCBI Taxonomy" id="343013"/>
    <lineage>
        <taxon>Bacteria</taxon>
        <taxon>Pseudomonadati</taxon>
        <taxon>Pseudomonadota</taxon>
        <taxon>Betaproteobacteria</taxon>
        <taxon>Burkholderiales</taxon>
        <taxon>Comamonadaceae</taxon>
        <taxon>Paenacidovorax</taxon>
    </lineage>
</organism>
<dbReference type="Pfam" id="PF00072">
    <property type="entry name" value="Response_reg"/>
    <property type="match status" value="1"/>
</dbReference>
<dbReference type="PROSITE" id="PS50110">
    <property type="entry name" value="RESPONSE_REGULATORY"/>
    <property type="match status" value="1"/>
</dbReference>
<dbReference type="Pfam" id="PF04397">
    <property type="entry name" value="LytTR"/>
    <property type="match status" value="1"/>
</dbReference>
<sequence>MPPTPTPPRALIAEDEPLLAAALQQALARAWPGLRVAATVGDGLSAVREALALRPEVLFFDIRMPGQSGLDAAAALADAWPADEAPFPALVFVTAYDQYALQAFETQAVDYLLKPVQPARLEKTVHKLRQALQRGAAPAPEDTFAQLRALLHTPGLGAAPAAPRLHMIQAMRQTGSGTQIHFVPVAEVLYFEAADKYVRVLTATHEYLIRTPLKELAAQLDPAAFWQVHRGTLVRASAIASATRDEAGRLHLHLHERPERLAVSRLYAHLFKAM</sequence>
<evidence type="ECO:0000313" key="5">
    <source>
        <dbReference type="Proteomes" id="UP000183656"/>
    </source>
</evidence>
<keyword evidence="5" id="KW-1185">Reference proteome</keyword>
<dbReference type="EMBL" id="FPBX01000007">
    <property type="protein sequence ID" value="SFU53059.1"/>
    <property type="molecule type" value="Genomic_DNA"/>
</dbReference>
<dbReference type="PANTHER" id="PTHR37299:SF1">
    <property type="entry name" value="STAGE 0 SPORULATION PROTEIN A HOMOLOG"/>
    <property type="match status" value="1"/>
</dbReference>
<dbReference type="InterPro" id="IPR011006">
    <property type="entry name" value="CheY-like_superfamily"/>
</dbReference>
<keyword evidence="1" id="KW-0597">Phosphoprotein</keyword>
<gene>
    <name evidence="4" type="ORF">SAMN04489707_100780</name>
</gene>
<dbReference type="InterPro" id="IPR046947">
    <property type="entry name" value="LytR-like"/>
</dbReference>
<proteinExistence type="predicted"/>
<feature type="domain" description="Response regulatory" evidence="2">
    <location>
        <begin position="9"/>
        <end position="129"/>
    </location>
</feature>
<dbReference type="SMART" id="SM00850">
    <property type="entry name" value="LytTR"/>
    <property type="match status" value="1"/>
</dbReference>
<dbReference type="InterPro" id="IPR001789">
    <property type="entry name" value="Sig_transdc_resp-reg_receiver"/>
</dbReference>
<dbReference type="STRING" id="343013.SAMN04489707_100780"/>
<dbReference type="SUPFAM" id="SSF52172">
    <property type="entry name" value="CheY-like"/>
    <property type="match status" value="1"/>
</dbReference>
<dbReference type="SMART" id="SM00448">
    <property type="entry name" value="REC"/>
    <property type="match status" value="1"/>
</dbReference>
<protein>
    <submittedName>
        <fullName evidence="4">DNA-binding response regulator, LytR/AlgR family</fullName>
    </submittedName>
</protein>